<organism evidence="1 2">
    <name type="scientific">Paenibacillus rhizophilus</name>
    <dbReference type="NCBI Taxonomy" id="1850366"/>
    <lineage>
        <taxon>Bacteria</taxon>
        <taxon>Bacillati</taxon>
        <taxon>Bacillota</taxon>
        <taxon>Bacilli</taxon>
        <taxon>Bacillales</taxon>
        <taxon>Paenibacillaceae</taxon>
        <taxon>Paenibacillus</taxon>
    </lineage>
</organism>
<evidence type="ECO:0000313" key="1">
    <source>
        <dbReference type="EMBL" id="RQW11827.1"/>
    </source>
</evidence>
<comment type="caution">
    <text evidence="1">The sequence shown here is derived from an EMBL/GenBank/DDBJ whole genome shotgun (WGS) entry which is preliminary data.</text>
</comment>
<proteinExistence type="predicted"/>
<dbReference type="AlphaFoldDB" id="A0A3N9P933"/>
<accession>A0A3N9P933</accession>
<name>A0A3N9P933_9BACL</name>
<dbReference type="EMBL" id="RQPI01000004">
    <property type="protein sequence ID" value="RQW11827.1"/>
    <property type="molecule type" value="Genomic_DNA"/>
</dbReference>
<reference evidence="1 2" key="1">
    <citation type="submission" date="2018-11" db="EMBL/GenBank/DDBJ databases">
        <title>Genome sequence of strain 7197.</title>
        <authorList>
            <person name="Gao J."/>
            <person name="Sun J."/>
        </authorList>
    </citation>
    <scope>NUCLEOTIDE SEQUENCE [LARGE SCALE GENOMIC DNA]</scope>
    <source>
        <strain evidence="1 2">7197</strain>
    </source>
</reference>
<keyword evidence="2" id="KW-1185">Reference proteome</keyword>
<dbReference type="OrthoDB" id="2991695at2"/>
<evidence type="ECO:0000313" key="2">
    <source>
        <dbReference type="Proteomes" id="UP000282529"/>
    </source>
</evidence>
<dbReference type="RefSeq" id="WP_124695236.1">
    <property type="nucleotide sequence ID" value="NZ_JBHUFE010000037.1"/>
</dbReference>
<sequence length="143" mass="15827">MDMKNMKVVHYCWTCGKSHEATDTPYDLIASDKSVKCECGGYVVSPSGKVQLSIVPAVPIWKIDDGAETFRVAASNAEEALKCLSEEMGLDEIEEPEVREITDAGELRRKFILVEEGGTNKSSIIDIINRTEKFPALISTSIW</sequence>
<protein>
    <submittedName>
        <fullName evidence="1">Uncharacterized protein</fullName>
    </submittedName>
</protein>
<gene>
    <name evidence="1" type="ORF">EH198_09110</name>
</gene>
<dbReference type="Proteomes" id="UP000282529">
    <property type="component" value="Unassembled WGS sequence"/>
</dbReference>